<evidence type="ECO:0000259" key="8">
    <source>
        <dbReference type="PROSITE" id="PS50045"/>
    </source>
</evidence>
<evidence type="ECO:0000256" key="6">
    <source>
        <dbReference type="ARBA" id="ARBA00023163"/>
    </source>
</evidence>
<dbReference type="Pfam" id="PF18024">
    <property type="entry name" value="HTH_50"/>
    <property type="match status" value="1"/>
</dbReference>
<evidence type="ECO:0000256" key="5">
    <source>
        <dbReference type="ARBA" id="ARBA00023125"/>
    </source>
</evidence>
<evidence type="ECO:0000313" key="12">
    <source>
        <dbReference type="Proteomes" id="UP000680670"/>
    </source>
</evidence>
<dbReference type="Gene3D" id="3.30.450.20">
    <property type="entry name" value="PAS domain"/>
    <property type="match status" value="1"/>
</dbReference>
<dbReference type="Pfam" id="PF00158">
    <property type="entry name" value="Sigma54_activat"/>
    <property type="match status" value="1"/>
</dbReference>
<dbReference type="Proteomes" id="UP000680670">
    <property type="component" value="Unassembled WGS sequence"/>
</dbReference>
<keyword evidence="3" id="KW-0067">ATP-binding</keyword>
<comment type="caution">
    <text evidence="11">The sequence shown here is derived from an EMBL/GenBank/DDBJ whole genome shotgun (WGS) entry which is preliminary data.</text>
</comment>
<dbReference type="EMBL" id="BORJ01000001">
    <property type="protein sequence ID" value="GIN94917.1"/>
    <property type="molecule type" value="Genomic_DNA"/>
</dbReference>
<dbReference type="PROSITE" id="PS00675">
    <property type="entry name" value="SIGMA54_INTERACT_1"/>
    <property type="match status" value="1"/>
</dbReference>
<keyword evidence="4" id="KW-0805">Transcription regulation</keyword>
<evidence type="ECO:0000259" key="9">
    <source>
        <dbReference type="PROSITE" id="PS50112"/>
    </source>
</evidence>
<evidence type="ECO:0000256" key="1">
    <source>
        <dbReference type="ARBA" id="ARBA00022741"/>
    </source>
</evidence>
<dbReference type="NCBIfam" id="TIGR00229">
    <property type="entry name" value="sensory_box"/>
    <property type="match status" value="1"/>
</dbReference>
<keyword evidence="1" id="KW-0547">Nucleotide-binding</keyword>
<dbReference type="PANTHER" id="PTHR32071">
    <property type="entry name" value="TRANSCRIPTIONAL REGULATORY PROTEIN"/>
    <property type="match status" value="1"/>
</dbReference>
<dbReference type="PROSITE" id="PS50112">
    <property type="entry name" value="PAS"/>
    <property type="match status" value="1"/>
</dbReference>
<dbReference type="Pfam" id="PF25601">
    <property type="entry name" value="AAA_lid_14"/>
    <property type="match status" value="1"/>
</dbReference>
<dbReference type="SUPFAM" id="SSF52540">
    <property type="entry name" value="P-loop containing nucleoside triphosphate hydrolases"/>
    <property type="match status" value="1"/>
</dbReference>
<dbReference type="Gene3D" id="1.10.10.60">
    <property type="entry name" value="Homeodomain-like"/>
    <property type="match status" value="1"/>
</dbReference>
<dbReference type="InterPro" id="IPR000014">
    <property type="entry name" value="PAS"/>
</dbReference>
<organism evidence="11 12">
    <name type="scientific">Siminovitchia terrae</name>
    <name type="common">Bacillus terrae</name>
    <dbReference type="NCBI Taxonomy" id="1914933"/>
    <lineage>
        <taxon>Bacteria</taxon>
        <taxon>Bacillati</taxon>
        <taxon>Bacillota</taxon>
        <taxon>Bacilli</taxon>
        <taxon>Bacillales</taxon>
        <taxon>Bacillaceae</taxon>
        <taxon>Siminovitchia</taxon>
    </lineage>
</organism>
<dbReference type="PROSITE" id="PS50113">
    <property type="entry name" value="PAC"/>
    <property type="match status" value="1"/>
</dbReference>
<dbReference type="InterPro" id="IPR002078">
    <property type="entry name" value="Sigma_54_int"/>
</dbReference>
<gene>
    <name evidence="11" type="ORF">J6TS1_07870</name>
</gene>
<name>A0ABQ4KTB1_SIMTE</name>
<dbReference type="Gene3D" id="1.10.8.60">
    <property type="match status" value="1"/>
</dbReference>
<dbReference type="SUPFAM" id="SSF55785">
    <property type="entry name" value="PYP-like sensor domain (PAS domain)"/>
    <property type="match status" value="1"/>
</dbReference>
<dbReference type="InterPro" id="IPR030828">
    <property type="entry name" value="HTH_TyrR"/>
</dbReference>
<evidence type="ECO:0000256" key="3">
    <source>
        <dbReference type="ARBA" id="ARBA00022840"/>
    </source>
</evidence>
<proteinExistence type="predicted"/>
<dbReference type="Pfam" id="PF13426">
    <property type="entry name" value="PAS_9"/>
    <property type="match status" value="1"/>
</dbReference>
<dbReference type="SMART" id="SM00382">
    <property type="entry name" value="AAA"/>
    <property type="match status" value="1"/>
</dbReference>
<dbReference type="Gene3D" id="3.40.50.300">
    <property type="entry name" value="P-loop containing nucleotide triphosphate hydrolases"/>
    <property type="match status" value="1"/>
</dbReference>
<dbReference type="InterPro" id="IPR003593">
    <property type="entry name" value="AAA+_ATPase"/>
</dbReference>
<accession>A0ABQ4KTB1</accession>
<keyword evidence="2" id="KW-0058">Aromatic hydrocarbons catabolism</keyword>
<dbReference type="InterPro" id="IPR009057">
    <property type="entry name" value="Homeodomain-like_sf"/>
</dbReference>
<feature type="domain" description="PAS" evidence="9">
    <location>
        <begin position="135"/>
        <end position="185"/>
    </location>
</feature>
<keyword evidence="5" id="KW-0238">DNA-binding</keyword>
<keyword evidence="6" id="KW-0804">Transcription</keyword>
<evidence type="ECO:0000259" key="10">
    <source>
        <dbReference type="PROSITE" id="PS50113"/>
    </source>
</evidence>
<dbReference type="PROSITE" id="PS50045">
    <property type="entry name" value="SIGMA54_INTERACT_4"/>
    <property type="match status" value="1"/>
</dbReference>
<dbReference type="PROSITE" id="PS00688">
    <property type="entry name" value="SIGMA54_INTERACT_3"/>
    <property type="match status" value="1"/>
</dbReference>
<feature type="domain" description="Sigma-54 factor interaction" evidence="8">
    <location>
        <begin position="274"/>
        <end position="503"/>
    </location>
</feature>
<keyword evidence="12" id="KW-1185">Reference proteome</keyword>
<feature type="domain" description="PAC" evidence="10">
    <location>
        <begin position="199"/>
        <end position="254"/>
    </location>
</feature>
<dbReference type="RefSeq" id="WP_212948681.1">
    <property type="nucleotide sequence ID" value="NZ_BORI01000006.1"/>
</dbReference>
<dbReference type="NCBIfam" id="TIGR04381">
    <property type="entry name" value="HTH_TypR"/>
    <property type="match status" value="1"/>
</dbReference>
<dbReference type="CDD" id="cd00130">
    <property type="entry name" value="PAS"/>
    <property type="match status" value="1"/>
</dbReference>
<evidence type="ECO:0000256" key="4">
    <source>
        <dbReference type="ARBA" id="ARBA00023015"/>
    </source>
</evidence>
<dbReference type="SUPFAM" id="SSF46689">
    <property type="entry name" value="Homeodomain-like"/>
    <property type="match status" value="1"/>
</dbReference>
<dbReference type="PROSITE" id="PS00676">
    <property type="entry name" value="SIGMA54_INTERACT_2"/>
    <property type="match status" value="1"/>
</dbReference>
<evidence type="ECO:0000313" key="11">
    <source>
        <dbReference type="EMBL" id="GIN94917.1"/>
    </source>
</evidence>
<dbReference type="CDD" id="cd00009">
    <property type="entry name" value="AAA"/>
    <property type="match status" value="1"/>
</dbReference>
<dbReference type="InterPro" id="IPR000700">
    <property type="entry name" value="PAS-assoc_C"/>
</dbReference>
<reference evidence="11 12" key="1">
    <citation type="submission" date="2021-03" db="EMBL/GenBank/DDBJ databases">
        <title>Antimicrobial resistance genes in bacteria isolated from Japanese honey, and their potential for conferring macrolide and lincosamide resistance in the American foulbrood pathogen Paenibacillus larvae.</title>
        <authorList>
            <person name="Okamoto M."/>
            <person name="Kumagai M."/>
            <person name="Kanamori H."/>
            <person name="Takamatsu D."/>
        </authorList>
    </citation>
    <scope>NUCLEOTIDE SEQUENCE [LARGE SCALE GENOMIC DNA]</scope>
    <source>
        <strain evidence="11 12">J6TS1</strain>
    </source>
</reference>
<dbReference type="InterPro" id="IPR027417">
    <property type="entry name" value="P-loop_NTPase"/>
</dbReference>
<dbReference type="InterPro" id="IPR025662">
    <property type="entry name" value="Sigma_54_int_dom_ATP-bd_1"/>
</dbReference>
<evidence type="ECO:0000256" key="2">
    <source>
        <dbReference type="ARBA" id="ARBA00022797"/>
    </source>
</evidence>
<dbReference type="InterPro" id="IPR025944">
    <property type="entry name" value="Sigma_54_int_dom_CS"/>
</dbReference>
<evidence type="ECO:0000256" key="7">
    <source>
        <dbReference type="ARBA" id="ARBA00029500"/>
    </source>
</evidence>
<dbReference type="InterPro" id="IPR058031">
    <property type="entry name" value="AAA_lid_NorR"/>
</dbReference>
<dbReference type="InterPro" id="IPR035965">
    <property type="entry name" value="PAS-like_dom_sf"/>
</dbReference>
<sequence length="593" mass="66529">MTDYPASLIHKEMRLGELRKLADSAGFPALLINHDKESVEGVISEFAYWRSLAIYGEEAFVDLSINKNFKMVNELAEIQNSAFFSAEFFIVSDSSGGFFVYEKDQLKNVWLKEQLYSTERMNDLLKEEIYILQKKVVELEQVINTSYDEIFVTDGEGKVLLVSDACQRMTGVPKERFLGENIYNLAKAGLINNSVTIDVLKKKKMVSAKQSYPNGVQVVATGIPIFDHEGNIYRVITNSRDITELVQLKNELAEAKSILNERSAEDLERGKGPLFTHNDDMLALIDMAKKVAVTESTILIQGESGVGKGILAKIIHEESLRKDRSFVSVNCGAIPLSLIESELFGYESGAFTGAKTKGKAGLVELADGGTLFLDEVGELPLEIQVKLLHLVQEKTFRRVGSNQLRKVNIRIISATNKDLKSMMEKGLFREDLYYRLHVVPLNILPLRKRVEDIPFLLQLFLEEFNEKYDRNVIISDESLAALRSYSWPGNVRELENMVEQLVVTASTDIVFLDCLPDQVKSGNGKPLVVMKGIIPLNDAVESVEKQLLNTAIDKYKTSRKIAAALKVNQTTVIRKLKKYGLSTTGIHPFSDLK</sequence>
<dbReference type="InterPro" id="IPR025943">
    <property type="entry name" value="Sigma_54_int_dom_ATP-bd_2"/>
</dbReference>
<dbReference type="PANTHER" id="PTHR32071:SF57">
    <property type="entry name" value="C4-DICARBOXYLATE TRANSPORT TRANSCRIPTIONAL REGULATORY PROTEIN DCTD"/>
    <property type="match status" value="1"/>
</dbReference>
<protein>
    <recommendedName>
        <fullName evidence="7">HTH-type transcriptional regulatory protein TyrR</fullName>
    </recommendedName>
</protein>